<keyword evidence="3 5" id="KW-1133">Transmembrane helix</keyword>
<feature type="transmembrane region" description="Helical" evidence="5">
    <location>
        <begin position="150"/>
        <end position="170"/>
    </location>
</feature>
<evidence type="ECO:0000256" key="5">
    <source>
        <dbReference type="SAM" id="Phobius"/>
    </source>
</evidence>
<evidence type="ECO:0000256" key="2">
    <source>
        <dbReference type="ARBA" id="ARBA00022692"/>
    </source>
</evidence>
<feature type="transmembrane region" description="Helical" evidence="5">
    <location>
        <begin position="273"/>
        <end position="291"/>
    </location>
</feature>
<dbReference type="InterPro" id="IPR020846">
    <property type="entry name" value="MFS_dom"/>
</dbReference>
<evidence type="ECO:0000256" key="4">
    <source>
        <dbReference type="ARBA" id="ARBA00023136"/>
    </source>
</evidence>
<feature type="transmembrane region" description="Helical" evidence="5">
    <location>
        <begin position="21"/>
        <end position="45"/>
    </location>
</feature>
<dbReference type="SUPFAM" id="SSF103473">
    <property type="entry name" value="MFS general substrate transporter"/>
    <property type="match status" value="1"/>
</dbReference>
<gene>
    <name evidence="7" type="ORF">H4W34_002300</name>
</gene>
<comment type="subcellular location">
    <subcellularLocation>
        <location evidence="1">Cell membrane</location>
        <topology evidence="1">Multi-pass membrane protein</topology>
    </subcellularLocation>
</comment>
<feature type="transmembrane region" description="Helical" evidence="5">
    <location>
        <begin position="327"/>
        <end position="353"/>
    </location>
</feature>
<evidence type="ECO:0000256" key="1">
    <source>
        <dbReference type="ARBA" id="ARBA00004651"/>
    </source>
</evidence>
<proteinExistence type="predicted"/>
<protein>
    <submittedName>
        <fullName evidence="7">MFS family permease</fullName>
    </submittedName>
</protein>
<keyword evidence="2 5" id="KW-0812">Transmembrane</keyword>
<accession>A0ABR9JPI4</accession>
<dbReference type="PANTHER" id="PTHR23528:SF1">
    <property type="entry name" value="MAJOR FACILITATOR SUPERFAMILY (MFS) PROFILE DOMAIN-CONTAINING PROTEIN"/>
    <property type="match status" value="1"/>
</dbReference>
<dbReference type="Pfam" id="PF07690">
    <property type="entry name" value="MFS_1"/>
    <property type="match status" value="1"/>
</dbReference>
<keyword evidence="4 5" id="KW-0472">Membrane</keyword>
<dbReference type="PANTHER" id="PTHR23528">
    <property type="match status" value="1"/>
</dbReference>
<feature type="domain" description="Major facilitator superfamily (MFS) profile" evidence="6">
    <location>
        <begin position="19"/>
        <end position="416"/>
    </location>
</feature>
<feature type="transmembrane region" description="Helical" evidence="5">
    <location>
        <begin position="394"/>
        <end position="412"/>
    </location>
</feature>
<feature type="transmembrane region" description="Helical" evidence="5">
    <location>
        <begin position="117"/>
        <end position="138"/>
    </location>
</feature>
<evidence type="ECO:0000313" key="8">
    <source>
        <dbReference type="Proteomes" id="UP000627838"/>
    </source>
</evidence>
<dbReference type="EMBL" id="JADBDZ010000001">
    <property type="protein sequence ID" value="MBE1532467.1"/>
    <property type="molecule type" value="Genomic_DNA"/>
</dbReference>
<dbReference type="InterPro" id="IPR036259">
    <property type="entry name" value="MFS_trans_sf"/>
</dbReference>
<dbReference type="Gene3D" id="1.20.1250.20">
    <property type="entry name" value="MFS general substrate transporter like domains"/>
    <property type="match status" value="2"/>
</dbReference>
<keyword evidence="8" id="KW-1185">Reference proteome</keyword>
<evidence type="ECO:0000256" key="3">
    <source>
        <dbReference type="ARBA" id="ARBA00022989"/>
    </source>
</evidence>
<feature type="transmembrane region" description="Helical" evidence="5">
    <location>
        <begin position="365"/>
        <end position="388"/>
    </location>
</feature>
<dbReference type="Proteomes" id="UP000627838">
    <property type="component" value="Unassembled WGS sequence"/>
</dbReference>
<dbReference type="PROSITE" id="PS50850">
    <property type="entry name" value="MFS"/>
    <property type="match status" value="1"/>
</dbReference>
<dbReference type="InterPro" id="IPR011701">
    <property type="entry name" value="MFS"/>
</dbReference>
<evidence type="ECO:0000259" key="6">
    <source>
        <dbReference type="PROSITE" id="PS50850"/>
    </source>
</evidence>
<name>A0ABR9JPI4_9ACTN</name>
<comment type="caution">
    <text evidence="7">The sequence shown here is derived from an EMBL/GenBank/DDBJ whole genome shotgun (WGS) entry which is preliminary data.</text>
</comment>
<dbReference type="RefSeq" id="WP_225961122.1">
    <property type="nucleotide sequence ID" value="NZ_JADBDZ010000001.1"/>
</dbReference>
<feature type="transmembrane region" description="Helical" evidence="5">
    <location>
        <begin position="57"/>
        <end position="79"/>
    </location>
</feature>
<feature type="transmembrane region" description="Helical" evidence="5">
    <location>
        <begin position="233"/>
        <end position="253"/>
    </location>
</feature>
<feature type="transmembrane region" description="Helical" evidence="5">
    <location>
        <begin position="303"/>
        <end position="321"/>
    </location>
</feature>
<sequence>MKTLHPPAATGRRSPRLLMPMLLIGNLLLFSFYGGVVSILLPIQVENIDASAKETNLGVITGIGAVVATLFNPIGGALSDRTRTRFGRRNPYLLGGAVLALAFAAVMGAAAVVPLLVVGWCLAQAMGNVYQAALTAIVPDRIPARRRGSASAIMGIGQQGGLLLGIVLAGRFTESILLGYLVLGALLVVAAVLMTVLTHDPRPDELPDDRARPGPRDDLASFLSALRHDDFRWVFLGRALMIFGYFLIIGYMLYLLKDHIGVPDGVEPADGVALLMLVSTVTMVACTAVGGPLSDRLDRRKTFVLVAGLGSAASLLVPLFSPTWPAMLAFAALGGAFFGVYMAVDTAIVTLVLPSREDAARDMGVLNIANAGPQIIAPFAAALVIGVLGGYPSLFIVAAVASLAGAVAILPVKGVR</sequence>
<feature type="transmembrane region" description="Helical" evidence="5">
    <location>
        <begin position="176"/>
        <end position="197"/>
    </location>
</feature>
<feature type="transmembrane region" description="Helical" evidence="5">
    <location>
        <begin position="91"/>
        <end position="111"/>
    </location>
</feature>
<reference evidence="7 8" key="1">
    <citation type="submission" date="2020-10" db="EMBL/GenBank/DDBJ databases">
        <title>Sequencing the genomes of 1000 actinobacteria strains.</title>
        <authorList>
            <person name="Klenk H.-P."/>
        </authorList>
    </citation>
    <scope>NUCLEOTIDE SEQUENCE [LARGE SCALE GENOMIC DNA]</scope>
    <source>
        <strain evidence="7 8">DSM 46744</strain>
    </source>
</reference>
<evidence type="ECO:0000313" key="7">
    <source>
        <dbReference type="EMBL" id="MBE1532467.1"/>
    </source>
</evidence>
<organism evidence="7 8">
    <name type="scientific">Actinomadura algeriensis</name>
    <dbReference type="NCBI Taxonomy" id="1679523"/>
    <lineage>
        <taxon>Bacteria</taxon>
        <taxon>Bacillati</taxon>
        <taxon>Actinomycetota</taxon>
        <taxon>Actinomycetes</taxon>
        <taxon>Streptosporangiales</taxon>
        <taxon>Thermomonosporaceae</taxon>
        <taxon>Actinomadura</taxon>
    </lineage>
</organism>